<dbReference type="NCBIfam" id="TIGR01241">
    <property type="entry name" value="FtsH_fam"/>
    <property type="match status" value="1"/>
</dbReference>
<evidence type="ECO:0000256" key="7">
    <source>
        <dbReference type="ARBA" id="ARBA00022741"/>
    </source>
</evidence>
<dbReference type="GO" id="GO:0008270">
    <property type="term" value="F:zinc ion binding"/>
    <property type="evidence" value="ECO:0007669"/>
    <property type="project" value="UniProtKB-UniRule"/>
</dbReference>
<evidence type="ECO:0000256" key="11">
    <source>
        <dbReference type="ARBA" id="ARBA00022946"/>
    </source>
</evidence>
<dbReference type="SUPFAM" id="SSF140990">
    <property type="entry name" value="FtsH protease domain-like"/>
    <property type="match status" value="1"/>
</dbReference>
<feature type="transmembrane region" description="Helical" evidence="15">
    <location>
        <begin position="6"/>
        <end position="25"/>
    </location>
</feature>
<keyword evidence="9 15" id="KW-0862">Zinc</keyword>
<keyword evidence="19" id="KW-1185">Reference proteome</keyword>
<dbReference type="Gene3D" id="1.10.8.60">
    <property type="match status" value="1"/>
</dbReference>
<dbReference type="CDD" id="cd19501">
    <property type="entry name" value="RecA-like_FtsH"/>
    <property type="match status" value="1"/>
</dbReference>
<evidence type="ECO:0000256" key="1">
    <source>
        <dbReference type="ARBA" id="ARBA00004141"/>
    </source>
</evidence>
<keyword evidence="6 15" id="KW-0479">Metal-binding</keyword>
<evidence type="ECO:0000313" key="18">
    <source>
        <dbReference type="EMBL" id="NWN45822.1"/>
    </source>
</evidence>
<evidence type="ECO:0000256" key="12">
    <source>
        <dbReference type="ARBA" id="ARBA00022989"/>
    </source>
</evidence>
<evidence type="ECO:0000259" key="17">
    <source>
        <dbReference type="SMART" id="SM00382"/>
    </source>
</evidence>
<keyword evidence="12 15" id="KW-1133">Transmembrane helix</keyword>
<comment type="similarity">
    <text evidence="16">Belongs to the AAA ATPase family.</text>
</comment>
<dbReference type="InterPro" id="IPR003960">
    <property type="entry name" value="ATPase_AAA_CS"/>
</dbReference>
<dbReference type="PANTHER" id="PTHR23076">
    <property type="entry name" value="METALLOPROTEASE M41 FTSH"/>
    <property type="match status" value="1"/>
</dbReference>
<sequence>MKTYLKYFYLTILIIFISWLVFDLFNDVLFQFEKQTQNELLLEIKNSKTNKITYEETGDRLFGENKYKITSYNKENKIKITYGETMFVNLLLQSLKDKTDIKFEYKNSYKFLKLVINAIPIVSSSIFMIYIISNIKKQSNKLNKDPKVSSSQKSLFTFKDVAGNEEEQEEMKELIDFLKKPQKYKDMGASIPKGVLLSGPPGTGKTLLAKAVAGEAGVSFYSVTGADFKNQYFGVGAARVRKLFQEIRANAPCVLFIDEIDTIGRKRGSIANDDGSTINQLLTEMDGFTETSGIIIMAATNRIDVLDDALLRPGRFDRHFTVGLPDVKAREAILKVHAKNKNIAKDVDFNQLAKQTPGMSGAQLASVLNEASILTVRNKKTEINNEELLESIDRVLMGPAKKSKKYDEKERKMVAYHEAGHAIIGLKLEHAQKVQKITIIPRGNAGGYNLMMPEKETFFSSKKRMLANITSFLGGRAAEELIFDDVSNGAFDDFKQATQIARVMVTKYGMSNLGPVQDSEFSDKKAINEEINKIINSCYKQAKEIIQQNKNLLDKIVDELLEKETINKDELQKLITN</sequence>
<evidence type="ECO:0000256" key="10">
    <source>
        <dbReference type="ARBA" id="ARBA00022840"/>
    </source>
</evidence>
<dbReference type="GO" id="GO:0030163">
    <property type="term" value="P:protein catabolic process"/>
    <property type="evidence" value="ECO:0007669"/>
    <property type="project" value="UniProtKB-UniRule"/>
</dbReference>
<comment type="subunit">
    <text evidence="15">Homohexamer.</text>
</comment>
<dbReference type="GO" id="GO:0005524">
    <property type="term" value="F:ATP binding"/>
    <property type="evidence" value="ECO:0007669"/>
    <property type="project" value="UniProtKB-UniRule"/>
</dbReference>
<dbReference type="HAMAP" id="MF_01458">
    <property type="entry name" value="FtsH"/>
    <property type="match status" value="1"/>
</dbReference>
<dbReference type="Gene3D" id="1.20.58.760">
    <property type="entry name" value="Peptidase M41"/>
    <property type="match status" value="1"/>
</dbReference>
<keyword evidence="11" id="KW-0809">Transit peptide</keyword>
<keyword evidence="8 15" id="KW-0378">Hydrolase</keyword>
<comment type="cofactor">
    <cofactor evidence="15">
        <name>Zn(2+)</name>
        <dbReference type="ChEBI" id="CHEBI:29105"/>
    </cofactor>
    <text evidence="15">Binds 1 zinc ion per subunit.</text>
</comment>
<evidence type="ECO:0000256" key="9">
    <source>
        <dbReference type="ARBA" id="ARBA00022833"/>
    </source>
</evidence>
<dbReference type="InterPro" id="IPR037219">
    <property type="entry name" value="Peptidase_M41-like"/>
</dbReference>
<dbReference type="InterPro" id="IPR027417">
    <property type="entry name" value="P-loop_NTPase"/>
</dbReference>
<organism evidence="18 19">
    <name type="scientific">Candidatus Phytoplasma pruni</name>
    <dbReference type="NCBI Taxonomy" id="479893"/>
    <lineage>
        <taxon>Bacteria</taxon>
        <taxon>Bacillati</taxon>
        <taxon>Mycoplasmatota</taxon>
        <taxon>Mollicutes</taxon>
        <taxon>Acholeplasmatales</taxon>
        <taxon>Acholeplasmataceae</taxon>
        <taxon>Candidatus Phytoplasma</taxon>
        <taxon>16SrIII (X-disease group)</taxon>
    </lineage>
</organism>
<dbReference type="InterPro" id="IPR003593">
    <property type="entry name" value="AAA+_ATPase"/>
</dbReference>
<comment type="similarity">
    <text evidence="15">In the central section; belongs to the AAA ATPase family.</text>
</comment>
<dbReference type="GO" id="GO:0005886">
    <property type="term" value="C:plasma membrane"/>
    <property type="evidence" value="ECO:0007669"/>
    <property type="project" value="UniProtKB-SubCell"/>
</dbReference>
<evidence type="ECO:0000313" key="19">
    <source>
        <dbReference type="Proteomes" id="UP000568109"/>
    </source>
</evidence>
<evidence type="ECO:0000256" key="13">
    <source>
        <dbReference type="ARBA" id="ARBA00023049"/>
    </source>
</evidence>
<gene>
    <name evidence="18" type="primary">hflB</name>
    <name evidence="15" type="synonym">ftsH</name>
    <name evidence="18" type="ORF">HR065_01870</name>
</gene>
<dbReference type="Pfam" id="PF17862">
    <property type="entry name" value="AAA_lid_3"/>
    <property type="match status" value="1"/>
</dbReference>
<evidence type="ECO:0000256" key="4">
    <source>
        <dbReference type="ARBA" id="ARBA00022670"/>
    </source>
</evidence>
<comment type="caution">
    <text evidence="18">The sequence shown here is derived from an EMBL/GenBank/DDBJ whole genome shotgun (WGS) entry which is preliminary data.</text>
</comment>
<evidence type="ECO:0000256" key="8">
    <source>
        <dbReference type="ARBA" id="ARBA00022801"/>
    </source>
</evidence>
<evidence type="ECO:0000256" key="5">
    <source>
        <dbReference type="ARBA" id="ARBA00022692"/>
    </source>
</evidence>
<dbReference type="FunFam" id="1.10.8.60:FF:000001">
    <property type="entry name" value="ATP-dependent zinc metalloprotease FtsH"/>
    <property type="match status" value="1"/>
</dbReference>
<dbReference type="FunFam" id="3.40.50.300:FF:000277">
    <property type="entry name" value="ATP-dependent zinc metalloprotease FtsH"/>
    <property type="match status" value="1"/>
</dbReference>
<dbReference type="InterPro" id="IPR000642">
    <property type="entry name" value="Peptidase_M41"/>
</dbReference>
<feature type="binding site" evidence="15">
    <location>
        <begin position="199"/>
        <end position="206"/>
    </location>
    <ligand>
        <name>ATP</name>
        <dbReference type="ChEBI" id="CHEBI:30616"/>
    </ligand>
</feature>
<dbReference type="Proteomes" id="UP000568109">
    <property type="component" value="Unassembled WGS sequence"/>
</dbReference>
<feature type="binding site" evidence="15">
    <location>
        <position position="417"/>
    </location>
    <ligand>
        <name>Zn(2+)</name>
        <dbReference type="ChEBI" id="CHEBI:29105"/>
        <note>catalytic</note>
    </ligand>
</feature>
<keyword evidence="13 15" id="KW-0482">Metalloprotease</keyword>
<keyword evidence="7 15" id="KW-0547">Nucleotide-binding</keyword>
<dbReference type="GO" id="GO:0016887">
    <property type="term" value="F:ATP hydrolysis activity"/>
    <property type="evidence" value="ECO:0007669"/>
    <property type="project" value="UniProtKB-UniRule"/>
</dbReference>
<dbReference type="EC" id="3.4.24.-" evidence="15"/>
<dbReference type="InterPro" id="IPR041569">
    <property type="entry name" value="AAA_lid_3"/>
</dbReference>
<reference evidence="18 19" key="1">
    <citation type="submission" date="2020-06" db="EMBL/GenBank/DDBJ databases">
        <title>Draft genome sequence of Candidatus Phytoplasma pruni (X-disease group, subgroup 16SrIII-B) strain ChTDIII from Argentina.</title>
        <authorList>
            <person name="Fernandez F.D."/>
            <person name="Zuebert C."/>
            <person name="Huettel B."/>
            <person name="Kube M."/>
            <person name="Conci L.R."/>
        </authorList>
    </citation>
    <scope>NUCLEOTIDE SEQUENCE [LARGE SCALE GENOMIC DNA]</scope>
    <source>
        <strain evidence="18 19">ChTDIII</strain>
    </source>
</reference>
<dbReference type="FunFam" id="1.20.58.760:FF:000001">
    <property type="entry name" value="ATP-dependent zinc metalloprotease FtsH"/>
    <property type="match status" value="1"/>
</dbReference>
<dbReference type="PANTHER" id="PTHR23076:SF97">
    <property type="entry name" value="ATP-DEPENDENT ZINC METALLOPROTEASE YME1L1"/>
    <property type="match status" value="1"/>
</dbReference>
<evidence type="ECO:0000256" key="15">
    <source>
        <dbReference type="HAMAP-Rule" id="MF_01458"/>
    </source>
</evidence>
<comment type="subcellular location">
    <subcellularLocation>
        <location evidence="15">Cell membrane</location>
        <topology evidence="15">Multi-pass membrane protein</topology>
        <orientation evidence="15">Cytoplasmic side</orientation>
    </subcellularLocation>
    <subcellularLocation>
        <location evidence="1">Membrane</location>
        <topology evidence="1">Multi-pass membrane protein</topology>
    </subcellularLocation>
</comment>
<feature type="transmembrane region" description="Helical" evidence="15">
    <location>
        <begin position="111"/>
        <end position="132"/>
    </location>
</feature>
<dbReference type="AlphaFoldDB" id="A0A851HA50"/>
<evidence type="ECO:0000256" key="6">
    <source>
        <dbReference type="ARBA" id="ARBA00022723"/>
    </source>
</evidence>
<dbReference type="Pfam" id="PF01434">
    <property type="entry name" value="Peptidase_M41"/>
    <property type="match status" value="1"/>
</dbReference>
<keyword evidence="4 15" id="KW-0645">Protease</keyword>
<comment type="similarity">
    <text evidence="2 15">In the C-terminal section; belongs to the peptidase M41 family.</text>
</comment>
<accession>A0A851HA50</accession>
<evidence type="ECO:0000256" key="3">
    <source>
        <dbReference type="ARBA" id="ARBA00022475"/>
    </source>
</evidence>
<protein>
    <recommendedName>
        <fullName evidence="15">ATP-dependent zinc metalloprotease FtsH</fullName>
        <ecNumber evidence="15">3.4.24.-</ecNumber>
    </recommendedName>
</protein>
<dbReference type="RefSeq" id="WP_178734216.1">
    <property type="nucleotide sequence ID" value="NZ_JABUOH010000047.1"/>
</dbReference>
<evidence type="ECO:0000256" key="2">
    <source>
        <dbReference type="ARBA" id="ARBA00010044"/>
    </source>
</evidence>
<evidence type="ECO:0000256" key="14">
    <source>
        <dbReference type="ARBA" id="ARBA00023136"/>
    </source>
</evidence>
<proteinExistence type="inferred from homology"/>
<dbReference type="EMBL" id="JABUOH010000047">
    <property type="protein sequence ID" value="NWN45822.1"/>
    <property type="molecule type" value="Genomic_DNA"/>
</dbReference>
<dbReference type="GO" id="GO:0004222">
    <property type="term" value="F:metalloendopeptidase activity"/>
    <property type="evidence" value="ECO:0007669"/>
    <property type="project" value="InterPro"/>
</dbReference>
<dbReference type="GO" id="GO:0004176">
    <property type="term" value="F:ATP-dependent peptidase activity"/>
    <property type="evidence" value="ECO:0007669"/>
    <property type="project" value="InterPro"/>
</dbReference>
<feature type="active site" evidence="15">
    <location>
        <position position="418"/>
    </location>
</feature>
<dbReference type="SUPFAM" id="SSF52540">
    <property type="entry name" value="P-loop containing nucleoside triphosphate hydrolases"/>
    <property type="match status" value="1"/>
</dbReference>
<name>A0A851HA50_9MOLU</name>
<dbReference type="InterPro" id="IPR003959">
    <property type="entry name" value="ATPase_AAA_core"/>
</dbReference>
<dbReference type="SMART" id="SM00382">
    <property type="entry name" value="AAA"/>
    <property type="match status" value="1"/>
</dbReference>
<feature type="binding site" evidence="15">
    <location>
        <position position="493"/>
    </location>
    <ligand>
        <name>Zn(2+)</name>
        <dbReference type="ChEBI" id="CHEBI:29105"/>
        <note>catalytic</note>
    </ligand>
</feature>
<keyword evidence="14 15" id="KW-0472">Membrane</keyword>
<dbReference type="Gene3D" id="3.40.50.300">
    <property type="entry name" value="P-loop containing nucleotide triphosphate hydrolases"/>
    <property type="match status" value="1"/>
</dbReference>
<evidence type="ECO:0000256" key="16">
    <source>
        <dbReference type="RuleBase" id="RU003651"/>
    </source>
</evidence>
<dbReference type="GO" id="GO:0006508">
    <property type="term" value="P:proteolysis"/>
    <property type="evidence" value="ECO:0007669"/>
    <property type="project" value="UniProtKB-KW"/>
</dbReference>
<comment type="function">
    <text evidence="15">Acts as a processive, ATP-dependent zinc metallopeptidase for both cytoplasmic and membrane proteins. Plays a role in the quality control of integral membrane proteins.</text>
</comment>
<dbReference type="Pfam" id="PF00004">
    <property type="entry name" value="AAA"/>
    <property type="match status" value="1"/>
</dbReference>
<feature type="binding site" evidence="15">
    <location>
        <position position="421"/>
    </location>
    <ligand>
        <name>Zn(2+)</name>
        <dbReference type="ChEBI" id="CHEBI:29105"/>
        <note>catalytic</note>
    </ligand>
</feature>
<dbReference type="PROSITE" id="PS00674">
    <property type="entry name" value="AAA"/>
    <property type="match status" value="1"/>
</dbReference>
<keyword evidence="5 15" id="KW-0812">Transmembrane</keyword>
<dbReference type="InterPro" id="IPR005936">
    <property type="entry name" value="FtsH"/>
</dbReference>
<keyword evidence="10 15" id="KW-0067">ATP-binding</keyword>
<keyword evidence="3 15" id="KW-1003">Cell membrane</keyword>
<feature type="domain" description="AAA+ ATPase" evidence="17">
    <location>
        <begin position="191"/>
        <end position="326"/>
    </location>
</feature>